<dbReference type="AlphaFoldDB" id="A0A897MTE5"/>
<dbReference type="RefSeq" id="WP_238477816.1">
    <property type="nucleotide sequence ID" value="NZ_CP064786.1"/>
</dbReference>
<organism evidence="2 3">
    <name type="scientific">Natranaeroarchaeum sulfidigenes</name>
    <dbReference type="NCBI Taxonomy" id="2784880"/>
    <lineage>
        <taxon>Archaea</taxon>
        <taxon>Methanobacteriati</taxon>
        <taxon>Methanobacteriota</taxon>
        <taxon>Stenosarchaea group</taxon>
        <taxon>Halobacteria</taxon>
        <taxon>Halobacteriales</taxon>
        <taxon>Natronoarchaeaceae</taxon>
        <taxon>Natranaeroarchaeum</taxon>
    </lineage>
</organism>
<dbReference type="Pfam" id="PF01927">
    <property type="entry name" value="Mut7-C"/>
    <property type="match status" value="1"/>
</dbReference>
<dbReference type="InterPro" id="IPR002782">
    <property type="entry name" value="Mut7-C_RNAse_dom"/>
</dbReference>
<evidence type="ECO:0000259" key="1">
    <source>
        <dbReference type="Pfam" id="PF01927"/>
    </source>
</evidence>
<evidence type="ECO:0000313" key="2">
    <source>
        <dbReference type="EMBL" id="QSG03772.1"/>
    </source>
</evidence>
<dbReference type="PANTHER" id="PTHR39081">
    <property type="entry name" value="MUT7-C DOMAIN-CONTAINING PROTEIN"/>
    <property type="match status" value="1"/>
</dbReference>
<dbReference type="PANTHER" id="PTHR39081:SF1">
    <property type="entry name" value="MUT7-C RNASE DOMAIN-CONTAINING PROTEIN"/>
    <property type="match status" value="1"/>
</dbReference>
<dbReference type="Proteomes" id="UP000663586">
    <property type="component" value="Chromosome"/>
</dbReference>
<gene>
    <name evidence="2" type="ORF">AArcS_2576</name>
</gene>
<protein>
    <submittedName>
        <fullName evidence="2">PIN-domain and Zn ribbon</fullName>
    </submittedName>
</protein>
<evidence type="ECO:0000313" key="3">
    <source>
        <dbReference type="Proteomes" id="UP000663586"/>
    </source>
</evidence>
<proteinExistence type="predicted"/>
<keyword evidence="3" id="KW-1185">Reference proteome</keyword>
<dbReference type="GeneID" id="70685958"/>
<name>A0A897MTE5_9EURY</name>
<reference evidence="2" key="1">
    <citation type="submission" date="2020-11" db="EMBL/GenBank/DDBJ databases">
        <title>Carbohydrate-dependent, anaerobic sulfur respiration: A novel catabolism in halophilic archaea.</title>
        <authorList>
            <person name="Sorokin D.Y."/>
            <person name="Messina E."/>
            <person name="Smedile F."/>
            <person name="La Cono V."/>
            <person name="Hallsworth J.E."/>
            <person name="Yakimov M.M."/>
        </authorList>
    </citation>
    <scope>NUCLEOTIDE SEQUENCE</scope>
    <source>
        <strain evidence="2">AArc-S</strain>
    </source>
</reference>
<sequence length="155" mass="17467">MARFLVDTMCGRLPPYLRLCGHDTVYAPDRDIEADDALLAVAVAEDRTILTRDRRLADRAEAAILLTERETEGQLSELAAAAVDLSPTETPRRCGRCNGAVEPVSGADPEIPEYVPDELPRDEMAATLWRCRSCEQYFWKGSHWNRMVEMLESVR</sequence>
<accession>A0A897MTE5</accession>
<dbReference type="EMBL" id="CP064786">
    <property type="protein sequence ID" value="QSG03772.1"/>
    <property type="molecule type" value="Genomic_DNA"/>
</dbReference>
<dbReference type="KEGG" id="hara:AArcS_2576"/>
<feature type="domain" description="Mut7-C RNAse" evidence="1">
    <location>
        <begin position="3"/>
        <end position="150"/>
    </location>
</feature>